<dbReference type="AlphaFoldDB" id="A0A1H9Z2B7"/>
<dbReference type="GO" id="GO:0016811">
    <property type="term" value="F:hydrolase activity, acting on carbon-nitrogen (but not peptide) bonds, in linear amides"/>
    <property type="evidence" value="ECO:0007669"/>
    <property type="project" value="InterPro"/>
</dbReference>
<dbReference type="RefSeq" id="WP_092767337.1">
    <property type="nucleotide sequence ID" value="NZ_FOHS01000001.1"/>
</dbReference>
<keyword evidence="7" id="KW-1185">Reference proteome</keyword>
<dbReference type="STRING" id="82805.SAMN04487998_0163"/>
<dbReference type="PANTHER" id="PTHR34218">
    <property type="entry name" value="PEPTIDASE S45 PENICILLIN AMIDASE"/>
    <property type="match status" value="1"/>
</dbReference>
<dbReference type="GO" id="GO:0017000">
    <property type="term" value="P:antibiotic biosynthetic process"/>
    <property type="evidence" value="ECO:0007669"/>
    <property type="project" value="InterPro"/>
</dbReference>
<dbReference type="Pfam" id="PF01804">
    <property type="entry name" value="Penicil_amidase"/>
    <property type="match status" value="1"/>
</dbReference>
<dbReference type="Gene3D" id="1.10.439.10">
    <property type="entry name" value="Penicillin Amidohydrolase, domain 1"/>
    <property type="match status" value="1"/>
</dbReference>
<dbReference type="EMBL" id="FOHS01000001">
    <property type="protein sequence ID" value="SES75017.1"/>
    <property type="molecule type" value="Genomic_DNA"/>
</dbReference>
<dbReference type="InterPro" id="IPR043146">
    <property type="entry name" value="Penicillin_amidase_N_B-knob"/>
</dbReference>
<evidence type="ECO:0000313" key="6">
    <source>
        <dbReference type="EMBL" id="SES75017.1"/>
    </source>
</evidence>
<feature type="binding site" evidence="5">
    <location>
        <position position="353"/>
    </location>
    <ligand>
        <name>Ca(2+)</name>
        <dbReference type="ChEBI" id="CHEBI:29108"/>
    </ligand>
</feature>
<reference evidence="7" key="1">
    <citation type="submission" date="2016-10" db="EMBL/GenBank/DDBJ databases">
        <authorList>
            <person name="Varghese N."/>
            <person name="Submissions S."/>
        </authorList>
    </citation>
    <scope>NUCLEOTIDE SEQUENCE [LARGE SCALE GENOMIC DNA]</scope>
    <source>
        <strain evidence="7">DSM 15310</strain>
    </source>
</reference>
<dbReference type="Gene3D" id="1.10.1400.10">
    <property type="match status" value="1"/>
</dbReference>
<sequence>MLRWLKPVLALLSAVVLAWVLNTKQGDVPPVARLLSPYQGFWQNGETAADFPTQQTLHLPGLHQPVRVRFDDRRVPHIFAENDHDLYYAQGYLTARDRLWQMEFMTRVAAGRISEVVGERALEYDRFQRRMGLPFGAENSLREMLKNDTTRLVLESYSAGVNAYIGQLSPKEYPFEYKLLDYAPEPWQPLKCALLLKLMAWDLSGRSDDLRLSNILSKYGPEVTRDLFPDFPFRADPVVPEGTPLDFRPLPVPPVPAPFAAAVSGLVPSREPDAELGSNNFALAGSRTASGRPLLANDPHLQLNLPSIWYQVQLHGPGQNVYGVTIPGAPAVIIGFNADVAWGVTNVGGDVLDWYQLKFKDADRREYWHDGRWKPVRRVVERIAVRGRPDRLDTVLYTHHGPVVYDHEEKVFNQQTPIRHALRWTAHDAAGANEVLAFVKLNHARNYQDYDRALRTYASPAQNFIFASRTGDVAIRPNGRFPLKYAEQGKFILDGSDPRQDWPGWIPMSQTPRVLNPARGYVSSANQHSAGPGYPYYLGWDYAPWDRAHRINQQLSHMRRATADTLRVLQNDDLGLNAQLMLPWMLANLPAVSAASSAGPTAAATAAATTPAAPETAARRLLARWDYHYGPDAVAATLFELWYQDLLRRLWEDDFGKQATGLEMRFPARDRTNHLLLSEPASPWLDDRRTPPKETAPDLLAASFRFALDSLTRKFGPMGPQWAWANQKSTDINHLAQLPGFGHTDVWCGGSPGSVNATGPRNGPSWRMVVDLAAPVRAYGIFPGGQSGNPASVYYDDMLESWRTGQLDELVFLQAADENHPRLQAAWRLEK</sequence>
<dbReference type="SUPFAM" id="SSF56235">
    <property type="entry name" value="N-terminal nucleophile aminohydrolases (Ntn hydrolases)"/>
    <property type="match status" value="1"/>
</dbReference>
<dbReference type="InterPro" id="IPR029055">
    <property type="entry name" value="Ntn_hydrolases_N"/>
</dbReference>
<dbReference type="Gene3D" id="2.30.120.10">
    <property type="match status" value="1"/>
</dbReference>
<dbReference type="Gene3D" id="3.60.20.10">
    <property type="entry name" value="Glutamine Phosphoribosylpyrophosphate, subunit 1, domain 1"/>
    <property type="match status" value="1"/>
</dbReference>
<name>A0A1H9Z2B7_9BACT</name>
<dbReference type="InterPro" id="IPR002692">
    <property type="entry name" value="S45"/>
</dbReference>
<dbReference type="InterPro" id="IPR014395">
    <property type="entry name" value="Pen/GL7ACA/AHL_acylase"/>
</dbReference>
<keyword evidence="5" id="KW-0479">Metal-binding</keyword>
<dbReference type="InterPro" id="IPR023343">
    <property type="entry name" value="Penicillin_amidase_dom1"/>
</dbReference>
<feature type="binding site" evidence="5">
    <location>
        <position position="350"/>
    </location>
    <ligand>
        <name>Ca(2+)</name>
        <dbReference type="ChEBI" id="CHEBI:29108"/>
    </ligand>
</feature>
<evidence type="ECO:0000256" key="5">
    <source>
        <dbReference type="PIRSR" id="PIRSR001227-2"/>
    </source>
</evidence>
<keyword evidence="5" id="KW-0106">Calcium</keyword>
<dbReference type="InterPro" id="IPR043147">
    <property type="entry name" value="Penicillin_amidase_A-knob"/>
</dbReference>
<gene>
    <name evidence="6" type="ORF">SAMN04487998_0163</name>
</gene>
<protein>
    <submittedName>
        <fullName evidence="6">Penicillin amidase</fullName>
    </submittedName>
</protein>
<dbReference type="OrthoDB" id="9759796at2"/>
<keyword evidence="3" id="KW-0865">Zymogen</keyword>
<evidence type="ECO:0000256" key="2">
    <source>
        <dbReference type="ARBA" id="ARBA00022801"/>
    </source>
</evidence>
<evidence type="ECO:0000256" key="3">
    <source>
        <dbReference type="ARBA" id="ARBA00023145"/>
    </source>
</evidence>
<dbReference type="PANTHER" id="PTHR34218:SF4">
    <property type="entry name" value="ACYL-HOMOSERINE LACTONE ACYLASE QUIP"/>
    <property type="match status" value="1"/>
</dbReference>
<feature type="active site" description="Nucleophile" evidence="4">
    <location>
        <position position="278"/>
    </location>
</feature>
<evidence type="ECO:0000313" key="7">
    <source>
        <dbReference type="Proteomes" id="UP000198697"/>
    </source>
</evidence>
<comment type="cofactor">
    <cofactor evidence="5">
        <name>Ca(2+)</name>
        <dbReference type="ChEBI" id="CHEBI:29108"/>
    </cofactor>
    <text evidence="5">Binds 1 Ca(2+) ion per dimer.</text>
</comment>
<organism evidence="6 7">
    <name type="scientific">Hymenobacter actinosclerus</name>
    <dbReference type="NCBI Taxonomy" id="82805"/>
    <lineage>
        <taxon>Bacteria</taxon>
        <taxon>Pseudomonadati</taxon>
        <taxon>Bacteroidota</taxon>
        <taxon>Cytophagia</taxon>
        <taxon>Cytophagales</taxon>
        <taxon>Hymenobacteraceae</taxon>
        <taxon>Hymenobacter</taxon>
    </lineage>
</organism>
<accession>A0A1H9Z2B7</accession>
<dbReference type="GO" id="GO:0046872">
    <property type="term" value="F:metal ion binding"/>
    <property type="evidence" value="ECO:0007669"/>
    <property type="project" value="UniProtKB-KW"/>
</dbReference>
<proteinExistence type="inferred from homology"/>
<comment type="similarity">
    <text evidence="1">Belongs to the peptidase S45 family.</text>
</comment>
<dbReference type="PIRSF" id="PIRSF001227">
    <property type="entry name" value="Pen_acylase"/>
    <property type="match status" value="1"/>
</dbReference>
<evidence type="ECO:0000256" key="4">
    <source>
        <dbReference type="PIRSR" id="PIRSR001227-1"/>
    </source>
</evidence>
<evidence type="ECO:0000256" key="1">
    <source>
        <dbReference type="ARBA" id="ARBA00006586"/>
    </source>
</evidence>
<keyword evidence="2" id="KW-0378">Hydrolase</keyword>
<dbReference type="CDD" id="cd03747">
    <property type="entry name" value="Ntn_PGA_like"/>
    <property type="match status" value="1"/>
</dbReference>
<dbReference type="Proteomes" id="UP000198697">
    <property type="component" value="Unassembled WGS sequence"/>
</dbReference>